<feature type="domain" description="N-end rule aminoacyl transferase C-terminal" evidence="1">
    <location>
        <begin position="84"/>
        <end position="193"/>
    </location>
</feature>
<dbReference type="InterPro" id="IPR016181">
    <property type="entry name" value="Acyl_CoA_acyltransferase"/>
</dbReference>
<dbReference type="Proteomes" id="UP000598971">
    <property type="component" value="Unassembled WGS sequence"/>
</dbReference>
<gene>
    <name evidence="2" type="ORF">GD597_07280</name>
</gene>
<dbReference type="GO" id="GO:0004057">
    <property type="term" value="F:arginyl-tRNA--protein transferase activity"/>
    <property type="evidence" value="ECO:0007669"/>
    <property type="project" value="InterPro"/>
</dbReference>
<dbReference type="AlphaFoldDB" id="A0A8J8FHP4"/>
<dbReference type="InterPro" id="IPR007472">
    <property type="entry name" value="N-end_Aminoacyl_Trfase_C"/>
</dbReference>
<accession>A0A8J8FHP4</accession>
<comment type="caution">
    <text evidence="2">The sequence shown here is derived from an EMBL/GenBank/DDBJ whole genome shotgun (WGS) entry which is preliminary data.</text>
</comment>
<reference evidence="2" key="1">
    <citation type="submission" date="2019-10" db="EMBL/GenBank/DDBJ databases">
        <title>Draft genome sequence of Panacibacter sp. KCS-6.</title>
        <authorList>
            <person name="Yim K.J."/>
        </authorList>
    </citation>
    <scope>NUCLEOTIDE SEQUENCE</scope>
    <source>
        <strain evidence="2">KCS-6</strain>
    </source>
</reference>
<dbReference type="SUPFAM" id="SSF55729">
    <property type="entry name" value="Acyl-CoA N-acyltransferases (Nat)"/>
    <property type="match status" value="1"/>
</dbReference>
<dbReference type="EMBL" id="WHPF01000005">
    <property type="protein sequence ID" value="NNV55254.1"/>
    <property type="molecule type" value="Genomic_DNA"/>
</dbReference>
<evidence type="ECO:0000259" key="1">
    <source>
        <dbReference type="Pfam" id="PF04377"/>
    </source>
</evidence>
<evidence type="ECO:0000313" key="3">
    <source>
        <dbReference type="Proteomes" id="UP000598971"/>
    </source>
</evidence>
<evidence type="ECO:0000313" key="2">
    <source>
        <dbReference type="EMBL" id="NNV55254.1"/>
    </source>
</evidence>
<proteinExistence type="predicted"/>
<protein>
    <recommendedName>
        <fullName evidence="1">N-end rule aminoacyl transferase C-terminal domain-containing protein</fullName>
    </recommendedName>
</protein>
<organism evidence="2 3">
    <name type="scientific">Limnovirga soli</name>
    <dbReference type="NCBI Taxonomy" id="2656915"/>
    <lineage>
        <taxon>Bacteria</taxon>
        <taxon>Pseudomonadati</taxon>
        <taxon>Bacteroidota</taxon>
        <taxon>Chitinophagia</taxon>
        <taxon>Chitinophagales</taxon>
        <taxon>Chitinophagaceae</taxon>
        <taxon>Limnovirga</taxon>
    </lineage>
</organism>
<dbReference type="RefSeq" id="WP_171607188.1">
    <property type="nucleotide sequence ID" value="NZ_WHPF01000005.1"/>
</dbReference>
<name>A0A8J8FHP4_9BACT</name>
<sequence>MFAQIIYPATITPAALDTLLEKGWFRMRQTVFTTHFLCFQNRFYDAIWLRVVLANIGLPKEQKKLKNRFRVVVAPTVITPELETLYSLYLEQISFELSETLEKHLQGTETHNRFNTHTVHIYDGDLLIAAGFFDIGQHSAEGITNIYHPDYKKYSPGKLLIHLKMDYCKGLGLHYFYPGYFAPGYGVFDYKLTIGTAGMQYLHITKQAWLPIANFNAAANPLQIMVEKLQQLHTAFTQKNIRSHIWYYRYFDANLDAQIMIPLFDFPVFLSLQHNIEDEHLRLVVYNFLDEKFHLLQCTSIIDIDTQITGSTIFGAHLLKTEGEFFASASIAEMIEATTALEQMDQL</sequence>
<dbReference type="Pfam" id="PF04377">
    <property type="entry name" value="ATE_C"/>
    <property type="match status" value="1"/>
</dbReference>
<keyword evidence="3" id="KW-1185">Reference proteome</keyword>